<organism evidence="1">
    <name type="scientific">Sediminibacterium sp. KACHI17</name>
    <dbReference type="NCBI Taxonomy" id="1751071"/>
    <lineage>
        <taxon>Bacteria</taxon>
        <taxon>Pseudomonadati</taxon>
        <taxon>Bacteroidota</taxon>
        <taxon>Chitinophagia</taxon>
        <taxon>Chitinophagales</taxon>
        <taxon>Chitinophagaceae</taxon>
        <taxon>Sediminibacterium</taxon>
    </lineage>
</organism>
<name>A0AAT9GFT3_9BACT</name>
<dbReference type="Pfam" id="PF04074">
    <property type="entry name" value="DUF386"/>
    <property type="match status" value="1"/>
</dbReference>
<protein>
    <submittedName>
        <fullName evidence="1">YhcH/YjgK/YiaL family protein</fullName>
    </submittedName>
</protein>
<dbReference type="AlphaFoldDB" id="A0AAT9GFT3"/>
<accession>A0AAT9GFT3</accession>
<dbReference type="SUPFAM" id="SSF51197">
    <property type="entry name" value="Clavaminate synthase-like"/>
    <property type="match status" value="1"/>
</dbReference>
<proteinExistence type="predicted"/>
<dbReference type="InterPro" id="IPR004375">
    <property type="entry name" value="NanQ/TabA/YiaL"/>
</dbReference>
<gene>
    <name evidence="1" type="ORF">KACHI17_03700</name>
</gene>
<dbReference type="PANTHER" id="PTHR34986:SF1">
    <property type="entry name" value="PROTEIN YIAL"/>
    <property type="match status" value="1"/>
</dbReference>
<dbReference type="NCBIfam" id="TIGR00022">
    <property type="entry name" value="YhcH/YjgK/YiaL family protein"/>
    <property type="match status" value="1"/>
</dbReference>
<reference evidence="1" key="1">
    <citation type="submission" date="2024-02" db="EMBL/GenBank/DDBJ databases">
        <title>Sediminibacterium planktonica sp. nov. and Sediminibacterium longus sp. nov., isolated from surface lake and river water.</title>
        <authorList>
            <person name="Watanabe K."/>
            <person name="Takemine S."/>
            <person name="Ishii Y."/>
            <person name="Ogata Y."/>
            <person name="Shindo C."/>
            <person name="Suda W."/>
        </authorList>
    </citation>
    <scope>NUCLEOTIDE SEQUENCE</scope>
    <source>
        <strain evidence="1">KACHI17</strain>
    </source>
</reference>
<dbReference type="EMBL" id="AP029612">
    <property type="protein sequence ID" value="BFG69489.1"/>
    <property type="molecule type" value="Genomic_DNA"/>
</dbReference>
<dbReference type="Gene3D" id="2.60.120.370">
    <property type="entry name" value="YhcH/YjgK/YiaL"/>
    <property type="match status" value="1"/>
</dbReference>
<dbReference type="GO" id="GO:0005829">
    <property type="term" value="C:cytosol"/>
    <property type="evidence" value="ECO:0007669"/>
    <property type="project" value="TreeGrafter"/>
</dbReference>
<dbReference type="RefSeq" id="WP_353549810.1">
    <property type="nucleotide sequence ID" value="NZ_AP029612.1"/>
</dbReference>
<dbReference type="InterPro" id="IPR037012">
    <property type="entry name" value="NanQ/TabA/YiaL_sf"/>
</dbReference>
<dbReference type="PANTHER" id="PTHR34986">
    <property type="entry name" value="EVOLVED BETA-GALACTOSIDASE SUBUNIT BETA"/>
    <property type="match status" value="1"/>
</dbReference>
<sequence length="160" mass="18469">MVIDHISRAALYFHLHPGIETALRYIQTTDFTQLENGKYELDGEQLFAIVQAYDTKDPDTEKLEAHKKFIDVQYVVSGQEKMGHALLSTQVPSREYQSDDDFMLFDETPDFFTVVTAGMFTIFYPSDLHMPCIIHERSTPVKKVVVKVSVDYVRDKRQSL</sequence>
<evidence type="ECO:0000313" key="1">
    <source>
        <dbReference type="EMBL" id="BFG69489.1"/>
    </source>
</evidence>